<dbReference type="InterPro" id="IPR011249">
    <property type="entry name" value="Metalloenz_LuxS/M16"/>
</dbReference>
<accession>A0A222FM99</accession>
<dbReference type="OrthoDB" id="9762027at2"/>
<dbReference type="EMBL" id="CP022530">
    <property type="protein sequence ID" value="ASP39869.1"/>
    <property type="molecule type" value="Genomic_DNA"/>
</dbReference>
<dbReference type="KEGG" id="bsan:CHH28_14835"/>
<evidence type="ECO:0000313" key="4">
    <source>
        <dbReference type="Proteomes" id="UP000202440"/>
    </source>
</evidence>
<dbReference type="GO" id="GO:0006508">
    <property type="term" value="P:proteolysis"/>
    <property type="evidence" value="ECO:0007669"/>
    <property type="project" value="InterPro"/>
</dbReference>
<evidence type="ECO:0000259" key="2">
    <source>
        <dbReference type="SMART" id="SM01264"/>
    </source>
</evidence>
<dbReference type="InterPro" id="IPR007863">
    <property type="entry name" value="Peptidase_M16_C"/>
</dbReference>
<dbReference type="Pfam" id="PF05193">
    <property type="entry name" value="Peptidase_M16_C"/>
    <property type="match status" value="1"/>
</dbReference>
<dbReference type="Pfam" id="PF08367">
    <property type="entry name" value="M16C_assoc"/>
    <property type="match status" value="1"/>
</dbReference>
<dbReference type="RefSeq" id="WP_094061043.1">
    <property type="nucleotide sequence ID" value="NZ_CP022530.1"/>
</dbReference>
<keyword evidence="1" id="KW-0175">Coiled coil</keyword>
<dbReference type="AlphaFoldDB" id="A0A222FM99"/>
<proteinExistence type="predicted"/>
<dbReference type="Gene3D" id="3.30.830.10">
    <property type="entry name" value="Metalloenzyme, LuxS/M16 peptidase-like"/>
    <property type="match status" value="4"/>
</dbReference>
<reference evidence="3 4" key="1">
    <citation type="submission" date="2017-07" db="EMBL/GenBank/DDBJ databases">
        <title>Annotated genome sequence of Bacterioplanes sanyensis isolated from Red Sea.</title>
        <authorList>
            <person name="Rehman Z.U."/>
        </authorList>
    </citation>
    <scope>NUCLEOTIDE SEQUENCE [LARGE SCALE GENOMIC DNA]</scope>
    <source>
        <strain evidence="3 4">NV9</strain>
    </source>
</reference>
<dbReference type="PANTHER" id="PTHR43016:SF13">
    <property type="entry name" value="PRESEQUENCE PROTEASE, MITOCHONDRIAL"/>
    <property type="match status" value="1"/>
</dbReference>
<dbReference type="InterPro" id="IPR055130">
    <property type="entry name" value="PreP_C"/>
</dbReference>
<dbReference type="GO" id="GO:0046872">
    <property type="term" value="F:metal ion binding"/>
    <property type="evidence" value="ECO:0007669"/>
    <property type="project" value="InterPro"/>
</dbReference>
<dbReference type="FunFam" id="3.30.830.10:FF:000011">
    <property type="entry name" value="Presequence protease, mitochondrial"/>
    <property type="match status" value="1"/>
</dbReference>
<dbReference type="Proteomes" id="UP000202440">
    <property type="component" value="Chromosome"/>
</dbReference>
<dbReference type="InterPro" id="IPR011765">
    <property type="entry name" value="Pept_M16_N"/>
</dbReference>
<dbReference type="InterPro" id="IPR013578">
    <property type="entry name" value="Peptidase_M16C_assoc"/>
</dbReference>
<organism evidence="3 4">
    <name type="scientific">Bacterioplanes sanyensis</name>
    <dbReference type="NCBI Taxonomy" id="1249553"/>
    <lineage>
        <taxon>Bacteria</taxon>
        <taxon>Pseudomonadati</taxon>
        <taxon>Pseudomonadota</taxon>
        <taxon>Gammaproteobacteria</taxon>
        <taxon>Oceanospirillales</taxon>
        <taxon>Oceanospirillaceae</taxon>
        <taxon>Bacterioplanes</taxon>
    </lineage>
</organism>
<sequence>MSTHSAFETLASTHVASLDLTVEHYRHIETGAQHFHLRCEHDEKAFCVALRTMPMDSTGVAHILEHTVLCGSERYPVRDPFFMMTRRSLNTFMNAMTSSDWTAYPFASQNDKDFYNLLDVYMDAVFFSRLDPLDFAQEGHRLEFADSGNINSDLVYKGVVFNEMKGAMSSPVSQLWQGISAELFPTTTYHYNSGGEPSDITDLSYEQLLAFYKSHYHPSNAVFMTFGDLDVPDMHQRLQDLALSRFEQQDKRWQVNAEKRYVAPRAVQSHYGVDGDDISAQTHHVMGWLLGDSIDLDAQLEANLLSQVLLDNSASPLRKALENTELGTSPSPLCGLEDSNREMSFLCGLEGSEPEHAAAFEQLVLDVLTQVAEEGVDADVVEAALHQLELHQREIGGDHMPYGLQLIFSSLPAAIHYGDPTELINLDPALERLKQKIAEPDFIQQRVRSLLLNNRHRVRYTLAPDQNLNQAMAEREQQQLQCIGSELSQQQRQQIADNAEALKQRQAQQDDESILPAVGLADVPASVPYVAATKVVSSGPKQTEYQTGTNGLVYQQLIADIPPLNFEQLSWLPFFTHAWTEVGAAGHDYLTQQNRQTATVGSLTSYATLKGQVDDANRLSSYLVLTGKALTAKVQDFADMMAETWHSAHLDEHQRLADLLKQTKARKEHGITGSGHALAMSLASAPLNQASQLGDELSGLPQARRLKARVERLKQGDDGFIAEALQSLRAALPAQPDDVLMIHDAQAAQAHWAAVTGHWQQPGGSLDGAQTVEFSANSARYWMVDAQVNYCAWALPTVSVTHPDAAPLAVLAGVLRNNLLHTAIREQGGAYGGGATQDSAQACFKFYSYRDPRCEQTFDDFARSASWLKQQSPDESLVEQAILGVISSMDRPGSPAGEAKQSYHLDRTGRSQMIRQNYREQVLSVTWADLVRVAEIYIEGQVGSRAVVAPRGTESVAQALGLEATDY</sequence>
<protein>
    <submittedName>
        <fullName evidence="3">Peptidase M16</fullName>
    </submittedName>
</protein>
<keyword evidence="4" id="KW-1185">Reference proteome</keyword>
<dbReference type="SUPFAM" id="SSF63411">
    <property type="entry name" value="LuxS/MPP-like metallohydrolase"/>
    <property type="match status" value="4"/>
</dbReference>
<evidence type="ECO:0000313" key="3">
    <source>
        <dbReference type="EMBL" id="ASP39869.1"/>
    </source>
</evidence>
<dbReference type="Pfam" id="PF22516">
    <property type="entry name" value="PreP_C"/>
    <property type="match status" value="1"/>
</dbReference>
<dbReference type="Pfam" id="PF00675">
    <property type="entry name" value="Peptidase_M16"/>
    <property type="match status" value="1"/>
</dbReference>
<dbReference type="PANTHER" id="PTHR43016">
    <property type="entry name" value="PRESEQUENCE PROTEASE"/>
    <property type="match status" value="1"/>
</dbReference>
<feature type="coiled-coil region" evidence="1">
    <location>
        <begin position="473"/>
        <end position="512"/>
    </location>
</feature>
<evidence type="ECO:0000256" key="1">
    <source>
        <dbReference type="SAM" id="Coils"/>
    </source>
</evidence>
<gene>
    <name evidence="3" type="ORF">CHH28_14835</name>
</gene>
<feature type="domain" description="Peptidase M16C associated" evidence="2">
    <location>
        <begin position="462"/>
        <end position="709"/>
    </location>
</feature>
<dbReference type="SMART" id="SM01264">
    <property type="entry name" value="M16C_associated"/>
    <property type="match status" value="1"/>
</dbReference>
<name>A0A222FM99_9GAMM</name>